<comment type="caution">
    <text evidence="8">The sequence shown here is derived from an EMBL/GenBank/DDBJ whole genome shotgun (WGS) entry which is preliminary data.</text>
</comment>
<dbReference type="InterPro" id="IPR008995">
    <property type="entry name" value="Mo/tungstate-bd_C_term_dom"/>
</dbReference>
<organism evidence="8 9">
    <name type="scientific">Peptoniphilus duerdenii ATCC BAA-1640</name>
    <dbReference type="NCBI Taxonomy" id="862517"/>
    <lineage>
        <taxon>Bacteria</taxon>
        <taxon>Bacillati</taxon>
        <taxon>Bacillota</taxon>
        <taxon>Tissierellia</taxon>
        <taxon>Tissierellales</taxon>
        <taxon>Peptoniphilaceae</taxon>
        <taxon>Peptoniphilus</taxon>
    </lineage>
</organism>
<protein>
    <submittedName>
        <fullName evidence="8">ABC transporter, ATP-binding protein</fullName>
        <ecNumber evidence="8">3.6.3.20</ecNumber>
    </submittedName>
</protein>
<evidence type="ECO:0000313" key="8">
    <source>
        <dbReference type="EMBL" id="EFM26011.1"/>
    </source>
</evidence>
<sequence length="345" mass="39478">MSIELKNIRKCYEKDVAVIDDFNLSIEDGDFVVFLGPSGCGKSTLLRIIAGLIDIDGGSIFMDGENITNSLPKDRNMAFVFQNYALYPHMTVSENITVSLKLKKVPKEKIESKLNEIAKLLSIEDLLNRYPRELSGGQQQRVALARAIIRSPKAYLMDEPLSNLDAKLRQKMRFEIMKLYEKLKITTIYVTHDQVEAMTMATKVVLLNKGEIIQSGPPQELFDTPNNTFVANFIGNGMNFFEGEIKDGELIFFDFKIPFKSKENLKVQVGIRPEHINLDSGNKYEVKYCENLGAESILHFEEGKDNFTVRTFLKDDINNGDRFDISFDREKIHIFKEDGTRYEEE</sequence>
<evidence type="ECO:0000313" key="9">
    <source>
        <dbReference type="Proteomes" id="UP000003280"/>
    </source>
</evidence>
<dbReference type="GO" id="GO:0055052">
    <property type="term" value="C:ATP-binding cassette (ABC) transporter complex, substrate-binding subunit-containing"/>
    <property type="evidence" value="ECO:0007669"/>
    <property type="project" value="TreeGrafter"/>
</dbReference>
<dbReference type="HOGENOM" id="CLU_000604_1_1_9"/>
<keyword evidence="9" id="KW-1185">Reference proteome</keyword>
<dbReference type="SUPFAM" id="SSF52540">
    <property type="entry name" value="P-loop containing nucleoside triphosphate hydrolases"/>
    <property type="match status" value="1"/>
</dbReference>
<accession>E0NJJ1</accession>
<dbReference type="InterPro" id="IPR047641">
    <property type="entry name" value="ABC_transpr_MalK/UgpC-like"/>
</dbReference>
<evidence type="ECO:0000256" key="6">
    <source>
        <dbReference type="ARBA" id="ARBA00023136"/>
    </source>
</evidence>
<dbReference type="InterPro" id="IPR003439">
    <property type="entry name" value="ABC_transporter-like_ATP-bd"/>
</dbReference>
<dbReference type="InterPro" id="IPR027417">
    <property type="entry name" value="P-loop_NTPase"/>
</dbReference>
<keyword evidence="1" id="KW-0813">Transport</keyword>
<reference evidence="8 9" key="1">
    <citation type="submission" date="2010-07" db="EMBL/GenBank/DDBJ databases">
        <authorList>
            <person name="Muzny D."/>
            <person name="Qin X."/>
            <person name="Deng J."/>
            <person name="Jiang H."/>
            <person name="Liu Y."/>
            <person name="Qu J."/>
            <person name="Song X.-Z."/>
            <person name="Zhang L."/>
            <person name="Thornton R."/>
            <person name="Coyle M."/>
            <person name="Francisco L."/>
            <person name="Jackson L."/>
            <person name="Javaid M."/>
            <person name="Korchina V."/>
            <person name="Kovar C."/>
            <person name="Mata R."/>
            <person name="Mathew T."/>
            <person name="Ngo R."/>
            <person name="Nguyen L."/>
            <person name="Nguyen N."/>
            <person name="Okwuonu G."/>
            <person name="Ongeri F."/>
            <person name="Pham C."/>
            <person name="Simmons D."/>
            <person name="Wilczek-Boney K."/>
            <person name="Hale W."/>
            <person name="Jakkamsetti A."/>
            <person name="Pham P."/>
            <person name="Ruth R."/>
            <person name="San Lucas F."/>
            <person name="Warren J."/>
            <person name="Zhang J."/>
            <person name="Zhao Z."/>
            <person name="Zhou C."/>
            <person name="Zhu D."/>
            <person name="Lee S."/>
            <person name="Bess C."/>
            <person name="Blankenburg K."/>
            <person name="Forbes L."/>
            <person name="Fu Q."/>
            <person name="Gubbala S."/>
            <person name="Hirani K."/>
            <person name="Jayaseelan J.C."/>
            <person name="Lara F."/>
            <person name="Munidasa M."/>
            <person name="Palculict T."/>
            <person name="Patil S."/>
            <person name="Pu L.-L."/>
            <person name="Saada N."/>
            <person name="Tang L."/>
            <person name="Weissenberger G."/>
            <person name="Zhu Y."/>
            <person name="Hemphill L."/>
            <person name="Shang Y."/>
            <person name="Youmans B."/>
            <person name="Ayvaz T."/>
            <person name="Ross M."/>
            <person name="Santibanez J."/>
            <person name="Aqrawi P."/>
            <person name="Gross S."/>
            <person name="Joshi V."/>
            <person name="Fowler G."/>
            <person name="Nazareth L."/>
            <person name="Reid J."/>
            <person name="Worley K."/>
            <person name="Petrosino J."/>
            <person name="Highlander S."/>
            <person name="Gibbs R."/>
        </authorList>
    </citation>
    <scope>NUCLEOTIDE SEQUENCE [LARGE SCALE GENOMIC DNA]</scope>
    <source>
        <strain evidence="8 9">ATCC BAA-1640</strain>
    </source>
</reference>
<dbReference type="PROSITE" id="PS50893">
    <property type="entry name" value="ABC_TRANSPORTER_2"/>
    <property type="match status" value="1"/>
</dbReference>
<dbReference type="CDD" id="cd03301">
    <property type="entry name" value="ABC_MalK_N"/>
    <property type="match status" value="1"/>
</dbReference>
<dbReference type="GO" id="GO:0008643">
    <property type="term" value="P:carbohydrate transport"/>
    <property type="evidence" value="ECO:0007669"/>
    <property type="project" value="InterPro"/>
</dbReference>
<dbReference type="eggNOG" id="COG3842">
    <property type="taxonomic scope" value="Bacteria"/>
</dbReference>
<dbReference type="EC" id="3.6.3.20" evidence="8"/>
<evidence type="ECO:0000256" key="2">
    <source>
        <dbReference type="ARBA" id="ARBA00022475"/>
    </source>
</evidence>
<keyword evidence="2" id="KW-1003">Cell membrane</keyword>
<keyword evidence="3" id="KW-0547">Nucleotide-binding</keyword>
<keyword evidence="6" id="KW-0472">Membrane</keyword>
<dbReference type="Pfam" id="PF00005">
    <property type="entry name" value="ABC_tran"/>
    <property type="match status" value="1"/>
</dbReference>
<dbReference type="RefSeq" id="WP_008901166.1">
    <property type="nucleotide sequence ID" value="NZ_GL397071.1"/>
</dbReference>
<dbReference type="EMBL" id="AEEH01000018">
    <property type="protein sequence ID" value="EFM26011.1"/>
    <property type="molecule type" value="Genomic_DNA"/>
</dbReference>
<dbReference type="Gene3D" id="2.40.50.100">
    <property type="match status" value="1"/>
</dbReference>
<dbReference type="GO" id="GO:0140359">
    <property type="term" value="F:ABC-type transporter activity"/>
    <property type="evidence" value="ECO:0007669"/>
    <property type="project" value="InterPro"/>
</dbReference>
<dbReference type="PANTHER" id="PTHR43875">
    <property type="entry name" value="MALTODEXTRIN IMPORT ATP-BINDING PROTEIN MSMX"/>
    <property type="match status" value="1"/>
</dbReference>
<gene>
    <name evidence="8" type="ORF">HMPREF9225_0330</name>
</gene>
<dbReference type="Pfam" id="PF08402">
    <property type="entry name" value="TOBE_2"/>
    <property type="match status" value="1"/>
</dbReference>
<dbReference type="STRING" id="862517.HMPREF9225_0330"/>
<dbReference type="Proteomes" id="UP000003280">
    <property type="component" value="Unassembled WGS sequence"/>
</dbReference>
<evidence type="ECO:0000256" key="3">
    <source>
        <dbReference type="ARBA" id="ARBA00022741"/>
    </source>
</evidence>
<dbReference type="GO" id="GO:0005524">
    <property type="term" value="F:ATP binding"/>
    <property type="evidence" value="ECO:0007669"/>
    <property type="project" value="UniProtKB-KW"/>
</dbReference>
<evidence type="ECO:0000256" key="5">
    <source>
        <dbReference type="ARBA" id="ARBA00022967"/>
    </source>
</evidence>
<name>E0NJJ1_9FIRM</name>
<dbReference type="GO" id="GO:0016887">
    <property type="term" value="F:ATP hydrolysis activity"/>
    <property type="evidence" value="ECO:0007669"/>
    <property type="project" value="InterPro"/>
</dbReference>
<feature type="domain" description="ABC transporter" evidence="7">
    <location>
        <begin position="3"/>
        <end position="234"/>
    </location>
</feature>
<dbReference type="InterPro" id="IPR012340">
    <property type="entry name" value="NA-bd_OB-fold"/>
</dbReference>
<evidence type="ECO:0000259" key="7">
    <source>
        <dbReference type="PROSITE" id="PS50893"/>
    </source>
</evidence>
<dbReference type="PANTHER" id="PTHR43875:SF15">
    <property type="entry name" value="TREHALOSE IMPORT ATP-BINDING PROTEIN SUGC"/>
    <property type="match status" value="1"/>
</dbReference>
<evidence type="ECO:0000256" key="4">
    <source>
        <dbReference type="ARBA" id="ARBA00022840"/>
    </source>
</evidence>
<dbReference type="InterPro" id="IPR013611">
    <property type="entry name" value="Transp-assoc_OB_typ2"/>
</dbReference>
<dbReference type="OrthoDB" id="9790614at2"/>
<dbReference type="AlphaFoldDB" id="E0NJJ1"/>
<keyword evidence="4 8" id="KW-0067">ATP-binding</keyword>
<proteinExistence type="predicted"/>
<dbReference type="PROSITE" id="PS00211">
    <property type="entry name" value="ABC_TRANSPORTER_1"/>
    <property type="match status" value="1"/>
</dbReference>
<dbReference type="Gene3D" id="2.40.50.140">
    <property type="entry name" value="Nucleic acid-binding proteins"/>
    <property type="match status" value="1"/>
</dbReference>
<dbReference type="SMART" id="SM00382">
    <property type="entry name" value="AAA"/>
    <property type="match status" value="1"/>
</dbReference>
<dbReference type="SUPFAM" id="SSF50331">
    <property type="entry name" value="MOP-like"/>
    <property type="match status" value="1"/>
</dbReference>
<evidence type="ECO:0000256" key="1">
    <source>
        <dbReference type="ARBA" id="ARBA00022448"/>
    </source>
</evidence>
<dbReference type="FunFam" id="3.40.50.300:FF:000042">
    <property type="entry name" value="Maltose/maltodextrin ABC transporter, ATP-binding protein"/>
    <property type="match status" value="1"/>
</dbReference>
<keyword evidence="8" id="KW-0378">Hydrolase</keyword>
<keyword evidence="5" id="KW-1278">Translocase</keyword>
<dbReference type="InterPro" id="IPR003593">
    <property type="entry name" value="AAA+_ATPase"/>
</dbReference>
<dbReference type="Gene3D" id="3.40.50.300">
    <property type="entry name" value="P-loop containing nucleotide triphosphate hydrolases"/>
    <property type="match status" value="1"/>
</dbReference>
<dbReference type="InterPro" id="IPR015855">
    <property type="entry name" value="ABC_transpr_MalK-like"/>
</dbReference>
<dbReference type="InterPro" id="IPR017871">
    <property type="entry name" value="ABC_transporter-like_CS"/>
</dbReference>